<evidence type="ECO:0000256" key="1">
    <source>
        <dbReference type="ARBA" id="ARBA00022723"/>
    </source>
</evidence>
<dbReference type="InterPro" id="IPR032466">
    <property type="entry name" value="Metal_Hydrolase"/>
</dbReference>
<accession>A0A4V2W7J4</accession>
<reference evidence="4 5" key="1">
    <citation type="submission" date="2019-03" db="EMBL/GenBank/DDBJ databases">
        <title>Root nodule microbial communities of legume samples collected from USA, Mexico and Botswana.</title>
        <authorList>
            <person name="Hirsch A."/>
        </authorList>
    </citation>
    <scope>NUCLEOTIDE SEQUENCE [LARGE SCALE GENOMIC DNA]</scope>
    <source>
        <strain evidence="4 5">55</strain>
    </source>
</reference>
<dbReference type="InterPro" id="IPR001130">
    <property type="entry name" value="TatD-like"/>
</dbReference>
<feature type="binding site" evidence="3">
    <location>
        <position position="25"/>
    </location>
    <ligand>
        <name>a divalent metal cation</name>
        <dbReference type="ChEBI" id="CHEBI:60240"/>
        <label>1</label>
    </ligand>
</feature>
<dbReference type="GO" id="GO:0005829">
    <property type="term" value="C:cytosol"/>
    <property type="evidence" value="ECO:0007669"/>
    <property type="project" value="TreeGrafter"/>
</dbReference>
<dbReference type="Pfam" id="PF01026">
    <property type="entry name" value="TatD_DNase"/>
    <property type="match status" value="1"/>
</dbReference>
<dbReference type="FunFam" id="3.20.20.140:FF:000005">
    <property type="entry name" value="TatD family hydrolase"/>
    <property type="match status" value="1"/>
</dbReference>
<dbReference type="CDD" id="cd01310">
    <property type="entry name" value="TatD_DNAse"/>
    <property type="match status" value="1"/>
</dbReference>
<dbReference type="AlphaFoldDB" id="A0A4V2W7J4"/>
<dbReference type="RefSeq" id="WP_131886505.1">
    <property type="nucleotide sequence ID" value="NZ_CP143053.1"/>
</dbReference>
<feature type="binding site" evidence="3">
    <location>
        <position position="157"/>
    </location>
    <ligand>
        <name>a divalent metal cation</name>
        <dbReference type="ChEBI" id="CHEBI:60240"/>
        <label>2</label>
    </ligand>
</feature>
<feature type="binding site" evidence="3">
    <location>
        <position position="116"/>
    </location>
    <ligand>
        <name>a divalent metal cation</name>
        <dbReference type="ChEBI" id="CHEBI:60240"/>
        <label>1</label>
    </ligand>
</feature>
<evidence type="ECO:0000313" key="5">
    <source>
        <dbReference type="Proteomes" id="UP000295805"/>
    </source>
</evidence>
<comment type="caution">
    <text evidence="4">The sequence shown here is derived from an EMBL/GenBank/DDBJ whole genome shotgun (WGS) entry which is preliminary data.</text>
</comment>
<dbReference type="GeneID" id="89531164"/>
<keyword evidence="1 3" id="KW-0479">Metal-binding</keyword>
<dbReference type="PANTHER" id="PTHR46124:SF2">
    <property type="entry name" value="D-AMINOACYL-TRNA DEACYLASE"/>
    <property type="match status" value="1"/>
</dbReference>
<dbReference type="GO" id="GO:0046872">
    <property type="term" value="F:metal ion binding"/>
    <property type="evidence" value="ECO:0007669"/>
    <property type="project" value="UniProtKB-KW"/>
</dbReference>
<feature type="binding site" evidence="3">
    <location>
        <position position="235"/>
    </location>
    <ligand>
        <name>a divalent metal cation</name>
        <dbReference type="ChEBI" id="CHEBI:60240"/>
        <label>1</label>
    </ligand>
</feature>
<dbReference type="Gene3D" id="3.20.20.140">
    <property type="entry name" value="Metal-dependent hydrolases"/>
    <property type="match status" value="1"/>
</dbReference>
<evidence type="ECO:0000256" key="2">
    <source>
        <dbReference type="ARBA" id="ARBA00022801"/>
    </source>
</evidence>
<dbReference type="PANTHER" id="PTHR46124">
    <property type="entry name" value="D-AMINOACYL-TRNA DEACYLASE"/>
    <property type="match status" value="1"/>
</dbReference>
<dbReference type="PIRSF" id="PIRSF005902">
    <property type="entry name" value="DNase_TatD"/>
    <property type="match status" value="1"/>
</dbReference>
<sequence length="288" mass="30749">MGKRKSRPTPVLPEALPGLVDAHTHLYSCGHRTADEVRAAADRAALAGVAAMVTVGDDLAESEAVVAAAEADDRVYAAVAVHPTRAREATDPERGEQVRARLRELAAHPRVVAVGETGLDHYWVGKMDDCADPAEQEESLRWHAGLAAELGKSLMIHNREADADLMRVLGEVAGPDSGIPHVMLHCFSSPLDVAEQALERGYVLSFTGNVTFKANEHLREAARLAPAGQLLVETDAPYMAPEPFRGARNEPGLVGYTARAIAAVRGQSPEEFVAEVADTARAVFGLTL</sequence>
<dbReference type="InterPro" id="IPR015991">
    <property type="entry name" value="TatD/YcfH-like"/>
</dbReference>
<keyword evidence="2" id="KW-0378">Hydrolase</keyword>
<organism evidence="4 5">
    <name type="scientific">Dietzia cinnamea</name>
    <dbReference type="NCBI Taxonomy" id="321318"/>
    <lineage>
        <taxon>Bacteria</taxon>
        <taxon>Bacillati</taxon>
        <taxon>Actinomycetota</taxon>
        <taxon>Actinomycetes</taxon>
        <taxon>Mycobacteriales</taxon>
        <taxon>Dietziaceae</taxon>
        <taxon>Dietzia</taxon>
    </lineage>
</organism>
<protein>
    <submittedName>
        <fullName evidence="4">TatD DNase family protein</fullName>
    </submittedName>
</protein>
<dbReference type="SUPFAM" id="SSF51556">
    <property type="entry name" value="Metallo-dependent hydrolases"/>
    <property type="match status" value="1"/>
</dbReference>
<feature type="binding site" evidence="3">
    <location>
        <position position="23"/>
    </location>
    <ligand>
        <name>a divalent metal cation</name>
        <dbReference type="ChEBI" id="CHEBI:60240"/>
        <label>1</label>
    </ligand>
</feature>
<name>A0A4V2W7J4_9ACTN</name>
<dbReference type="GO" id="GO:0004536">
    <property type="term" value="F:DNA nuclease activity"/>
    <property type="evidence" value="ECO:0007669"/>
    <property type="project" value="InterPro"/>
</dbReference>
<feature type="binding site" evidence="3">
    <location>
        <position position="185"/>
    </location>
    <ligand>
        <name>a divalent metal cation</name>
        <dbReference type="ChEBI" id="CHEBI:60240"/>
        <label>2</label>
    </ligand>
</feature>
<gene>
    <name evidence="4" type="ORF">EDD19_13324</name>
</gene>
<dbReference type="EMBL" id="SMCX01000033">
    <property type="protein sequence ID" value="TCW20040.1"/>
    <property type="molecule type" value="Genomic_DNA"/>
</dbReference>
<evidence type="ECO:0000256" key="3">
    <source>
        <dbReference type="PIRSR" id="PIRSR005902-1"/>
    </source>
</evidence>
<evidence type="ECO:0000313" key="4">
    <source>
        <dbReference type="EMBL" id="TCW20040.1"/>
    </source>
</evidence>
<dbReference type="NCBIfam" id="TIGR00010">
    <property type="entry name" value="YchF/TatD family DNA exonuclease"/>
    <property type="match status" value="1"/>
</dbReference>
<dbReference type="GO" id="GO:0016788">
    <property type="term" value="F:hydrolase activity, acting on ester bonds"/>
    <property type="evidence" value="ECO:0007669"/>
    <property type="project" value="InterPro"/>
</dbReference>
<proteinExistence type="predicted"/>
<dbReference type="Proteomes" id="UP000295805">
    <property type="component" value="Unassembled WGS sequence"/>
</dbReference>